<evidence type="ECO:0000313" key="3">
    <source>
        <dbReference type="Proteomes" id="UP000018949"/>
    </source>
</evidence>
<dbReference type="PANTHER" id="PTHR12526">
    <property type="entry name" value="GLYCOSYLTRANSFERASE"/>
    <property type="match status" value="1"/>
</dbReference>
<evidence type="ECO:0000313" key="2">
    <source>
        <dbReference type="EMBL" id="GAE44190.1"/>
    </source>
</evidence>
<dbReference type="SUPFAM" id="SSF53756">
    <property type="entry name" value="UDP-Glycosyltransferase/glycogen phosphorylase"/>
    <property type="match status" value="1"/>
</dbReference>
<dbReference type="AlphaFoldDB" id="W4RIC0"/>
<accession>W4RIC0</accession>
<dbReference type="InterPro" id="IPR001296">
    <property type="entry name" value="Glyco_trans_1"/>
</dbReference>
<dbReference type="CDD" id="cd03811">
    <property type="entry name" value="GT4_GT28_WabH-like"/>
    <property type="match status" value="1"/>
</dbReference>
<dbReference type="eggNOG" id="COG0438">
    <property type="taxonomic scope" value="Bacteria"/>
</dbReference>
<feature type="domain" description="Glycosyl transferase family 1" evidence="1">
    <location>
        <begin position="29"/>
        <end position="177"/>
    </location>
</feature>
<dbReference type="EMBL" id="BAUW01000006">
    <property type="protein sequence ID" value="GAE44190.1"/>
    <property type="molecule type" value="Genomic_DNA"/>
</dbReference>
<proteinExistence type="predicted"/>
<dbReference type="Pfam" id="PF00534">
    <property type="entry name" value="Glycos_transf_1"/>
    <property type="match status" value="1"/>
</dbReference>
<dbReference type="Gene3D" id="3.40.50.2000">
    <property type="entry name" value="Glycogen Phosphorylase B"/>
    <property type="match status" value="1"/>
</dbReference>
<keyword evidence="3" id="KW-1185">Reference proteome</keyword>
<organism evidence="2 3">
    <name type="scientific">Mesobacillus boroniphilus JCM 21738</name>
    <dbReference type="NCBI Taxonomy" id="1294265"/>
    <lineage>
        <taxon>Bacteria</taxon>
        <taxon>Bacillati</taxon>
        <taxon>Bacillota</taxon>
        <taxon>Bacilli</taxon>
        <taxon>Bacillales</taxon>
        <taxon>Bacillaceae</taxon>
        <taxon>Mesobacillus</taxon>
    </lineage>
</organism>
<comment type="caution">
    <text evidence="2">The sequence shown here is derived from an EMBL/GenBank/DDBJ whole genome shotgun (WGS) entry which is preliminary data.</text>
</comment>
<dbReference type="RefSeq" id="WP_243462876.1">
    <property type="nucleotide sequence ID" value="NZ_BAUW01000006.1"/>
</dbReference>
<dbReference type="PANTHER" id="PTHR12526:SF630">
    <property type="entry name" value="GLYCOSYLTRANSFERASE"/>
    <property type="match status" value="1"/>
</dbReference>
<gene>
    <name evidence="2" type="ORF">JCM21738_877</name>
</gene>
<sequence length="192" mass="21703">MFTNVTNPEKIVALAKEGNGYRDNFNGVRILTVGRLSKEKGQDLLIPVLAQLKSEGFHIRWYCIGEGSARKEYEEMIKEYGIEDDFLLLGSESNPYTFMQQSDLYVQPSRHEGYCLTLAEAKCFHIPIVSTKFAGVSEHITDRETGLIVKANSNSIYNAVKDILKDSRLKNELIYNLKMKNVSGSNSQNLDI</sequence>
<protein>
    <submittedName>
        <fullName evidence="2">Capsular polysaccharide biosynthsis protein</fullName>
    </submittedName>
</protein>
<dbReference type="Proteomes" id="UP000018949">
    <property type="component" value="Unassembled WGS sequence"/>
</dbReference>
<reference evidence="2 3" key="1">
    <citation type="submission" date="2013-12" db="EMBL/GenBank/DDBJ databases">
        <title>NBRP : Genome information of microbial organism related human and environment.</title>
        <authorList>
            <person name="Hattori M."/>
            <person name="Oshima K."/>
            <person name="Inaba H."/>
            <person name="Suda W."/>
            <person name="Sakamoto M."/>
            <person name="Iino T."/>
            <person name="Kitahara M."/>
            <person name="Oshida Y."/>
            <person name="Iida T."/>
            <person name="Kudo T."/>
            <person name="Itoh T."/>
            <person name="Ahmed I."/>
            <person name="Ohkuma M."/>
        </authorList>
    </citation>
    <scope>NUCLEOTIDE SEQUENCE [LARGE SCALE GENOMIC DNA]</scope>
    <source>
        <strain evidence="2 3">JCM 21738</strain>
    </source>
</reference>
<evidence type="ECO:0000259" key="1">
    <source>
        <dbReference type="Pfam" id="PF00534"/>
    </source>
</evidence>
<dbReference type="GO" id="GO:0016757">
    <property type="term" value="F:glycosyltransferase activity"/>
    <property type="evidence" value="ECO:0007669"/>
    <property type="project" value="InterPro"/>
</dbReference>
<name>W4RIC0_9BACI</name>